<name>A0A8J4YBG4_CHIOP</name>
<evidence type="ECO:0000313" key="2">
    <source>
        <dbReference type="Proteomes" id="UP000770661"/>
    </source>
</evidence>
<gene>
    <name evidence="1" type="ORF">GWK47_039580</name>
</gene>
<dbReference type="AlphaFoldDB" id="A0A8J4YBG4"/>
<accession>A0A8J4YBG4</accession>
<protein>
    <submittedName>
        <fullName evidence="1">Uncharacterized protein</fullName>
    </submittedName>
</protein>
<sequence>MLREVPRRLHRATLLLRWGTPCGTGQANTAPEARVRHLCSGFWTRGPADLFGHSGVFDPMAAPPIRELSPSRLPPQKRAGEARAMAIGSAKSTMVPSRPWSSPHLAALAPRLGASTQRLADLDAVKKHQQGAPSRTWMRLSPLRLPAPVFPPVSQGVRRYSTPFNTEFR</sequence>
<comment type="caution">
    <text evidence="1">The sequence shown here is derived from an EMBL/GenBank/DDBJ whole genome shotgun (WGS) entry which is preliminary data.</text>
</comment>
<organism evidence="1 2">
    <name type="scientific">Chionoecetes opilio</name>
    <name type="common">Atlantic snow crab</name>
    <name type="synonym">Cancer opilio</name>
    <dbReference type="NCBI Taxonomy" id="41210"/>
    <lineage>
        <taxon>Eukaryota</taxon>
        <taxon>Metazoa</taxon>
        <taxon>Ecdysozoa</taxon>
        <taxon>Arthropoda</taxon>
        <taxon>Crustacea</taxon>
        <taxon>Multicrustacea</taxon>
        <taxon>Malacostraca</taxon>
        <taxon>Eumalacostraca</taxon>
        <taxon>Eucarida</taxon>
        <taxon>Decapoda</taxon>
        <taxon>Pleocyemata</taxon>
        <taxon>Brachyura</taxon>
        <taxon>Eubrachyura</taxon>
        <taxon>Majoidea</taxon>
        <taxon>Majidae</taxon>
        <taxon>Chionoecetes</taxon>
    </lineage>
</organism>
<dbReference type="Proteomes" id="UP000770661">
    <property type="component" value="Unassembled WGS sequence"/>
</dbReference>
<reference evidence="1" key="1">
    <citation type="submission" date="2020-07" db="EMBL/GenBank/DDBJ databases">
        <title>The High-quality genome of the commercially important snow crab, Chionoecetes opilio.</title>
        <authorList>
            <person name="Jeong J.-H."/>
            <person name="Ryu S."/>
        </authorList>
    </citation>
    <scope>NUCLEOTIDE SEQUENCE</scope>
    <source>
        <strain evidence="1">MADBK_172401_WGS</strain>
        <tissue evidence="1">Digestive gland</tissue>
    </source>
</reference>
<proteinExistence type="predicted"/>
<keyword evidence="2" id="KW-1185">Reference proteome</keyword>
<dbReference type="EMBL" id="JACEEZ010006229">
    <property type="protein sequence ID" value="KAG0724928.1"/>
    <property type="molecule type" value="Genomic_DNA"/>
</dbReference>
<evidence type="ECO:0000313" key="1">
    <source>
        <dbReference type="EMBL" id="KAG0724928.1"/>
    </source>
</evidence>